<reference evidence="4 5" key="1">
    <citation type="submission" date="2019-03" db="EMBL/GenBank/DDBJ databases">
        <title>Genomic Encyclopedia of Type Strains, Phase IV (KMG-IV): sequencing the most valuable type-strain genomes for metagenomic binning, comparative biology and taxonomic classification.</title>
        <authorList>
            <person name="Goeker M."/>
        </authorList>
    </citation>
    <scope>NUCLEOTIDE SEQUENCE [LARGE SCALE GENOMIC DNA]</scope>
    <source>
        <strain evidence="4 5">DSM 16998</strain>
    </source>
</reference>
<dbReference type="Proteomes" id="UP000295361">
    <property type="component" value="Unassembled WGS sequence"/>
</dbReference>
<dbReference type="NCBIfam" id="NF006117">
    <property type="entry name" value="PRK08264.1-3"/>
    <property type="match status" value="1"/>
</dbReference>
<dbReference type="PROSITE" id="PS00061">
    <property type="entry name" value="ADH_SHORT"/>
    <property type="match status" value="1"/>
</dbReference>
<dbReference type="InParanoid" id="A0A4R6QP39"/>
<dbReference type="InterPro" id="IPR036291">
    <property type="entry name" value="NAD(P)-bd_dom_sf"/>
</dbReference>
<accession>A0A4R6QP39</accession>
<dbReference type="InterPro" id="IPR002347">
    <property type="entry name" value="SDR_fam"/>
</dbReference>
<organism evidence="4 5">
    <name type="scientific">Roseateles toxinivorans</name>
    <dbReference type="NCBI Taxonomy" id="270368"/>
    <lineage>
        <taxon>Bacteria</taxon>
        <taxon>Pseudomonadati</taxon>
        <taxon>Pseudomonadota</taxon>
        <taxon>Betaproteobacteria</taxon>
        <taxon>Burkholderiales</taxon>
        <taxon>Sphaerotilaceae</taxon>
        <taxon>Roseateles</taxon>
    </lineage>
</organism>
<dbReference type="PANTHER" id="PTHR43391:SF91">
    <property type="entry name" value="OS04G0390700 PROTEIN"/>
    <property type="match status" value="1"/>
</dbReference>
<dbReference type="GO" id="GO:0016491">
    <property type="term" value="F:oxidoreductase activity"/>
    <property type="evidence" value="ECO:0007669"/>
    <property type="project" value="UniProtKB-KW"/>
</dbReference>
<dbReference type="InterPro" id="IPR020904">
    <property type="entry name" value="Sc_DH/Rdtase_CS"/>
</dbReference>
<dbReference type="PRINTS" id="PR00081">
    <property type="entry name" value="GDHRDH"/>
</dbReference>
<dbReference type="Pfam" id="PF00106">
    <property type="entry name" value="adh_short"/>
    <property type="match status" value="1"/>
</dbReference>
<dbReference type="OrthoDB" id="5786478at2"/>
<evidence type="ECO:0000256" key="1">
    <source>
        <dbReference type="ARBA" id="ARBA00006484"/>
    </source>
</evidence>
<dbReference type="AlphaFoldDB" id="A0A4R6QP39"/>
<dbReference type="GO" id="GO:0005829">
    <property type="term" value="C:cytosol"/>
    <property type="evidence" value="ECO:0007669"/>
    <property type="project" value="TreeGrafter"/>
</dbReference>
<dbReference type="NCBIfam" id="NF006119">
    <property type="entry name" value="PRK08264.1-5"/>
    <property type="match status" value="1"/>
</dbReference>
<evidence type="ECO:0000256" key="3">
    <source>
        <dbReference type="RuleBase" id="RU000363"/>
    </source>
</evidence>
<comment type="caution">
    <text evidence="4">The sequence shown here is derived from an EMBL/GenBank/DDBJ whole genome shotgun (WGS) entry which is preliminary data.</text>
</comment>
<dbReference type="RefSeq" id="WP_133700072.1">
    <property type="nucleotide sequence ID" value="NZ_SNXS01000002.1"/>
</dbReference>
<evidence type="ECO:0000256" key="2">
    <source>
        <dbReference type="ARBA" id="ARBA00023002"/>
    </source>
</evidence>
<dbReference type="Gene3D" id="3.40.50.720">
    <property type="entry name" value="NAD(P)-binding Rossmann-like Domain"/>
    <property type="match status" value="1"/>
</dbReference>
<evidence type="ECO:0000313" key="4">
    <source>
        <dbReference type="EMBL" id="TDP72620.1"/>
    </source>
</evidence>
<keyword evidence="5" id="KW-1185">Reference proteome</keyword>
<sequence>MKLDNATVLITGANRGIGLAFAREMLARGARKVYAGARDPSSITLPGVEAIRLDVTNPDDVAAAVQRAGDVTLIINNAGIATTGGYLAEGSIEAARRQMETNFFGPLRISQGFAPVLAANGGGAILNVLSIASWISGPFLATYAATKSAAWSLTNGLRQELHAQGTQVLAMHMGFVDTDLTRGMDMPKTTPDEVVRRALDALEAGADEVLADEITQQVKRGLSAEPGVYLHALAR</sequence>
<name>A0A4R6QP39_9BURK</name>
<dbReference type="PANTHER" id="PTHR43391">
    <property type="entry name" value="RETINOL DEHYDROGENASE-RELATED"/>
    <property type="match status" value="1"/>
</dbReference>
<dbReference type="SUPFAM" id="SSF51735">
    <property type="entry name" value="NAD(P)-binding Rossmann-fold domains"/>
    <property type="match status" value="1"/>
</dbReference>
<keyword evidence="2" id="KW-0560">Oxidoreductase</keyword>
<dbReference type="EMBL" id="SNXS01000002">
    <property type="protein sequence ID" value="TDP72620.1"/>
    <property type="molecule type" value="Genomic_DNA"/>
</dbReference>
<dbReference type="PRINTS" id="PR00080">
    <property type="entry name" value="SDRFAMILY"/>
</dbReference>
<gene>
    <name evidence="4" type="ORF">DES47_102365</name>
</gene>
<proteinExistence type="inferred from homology"/>
<evidence type="ECO:0000313" key="5">
    <source>
        <dbReference type="Proteomes" id="UP000295361"/>
    </source>
</evidence>
<protein>
    <submittedName>
        <fullName evidence="4">Short-subunit dehydrogenase</fullName>
    </submittedName>
</protein>
<comment type="similarity">
    <text evidence="1 3">Belongs to the short-chain dehydrogenases/reductases (SDR) family.</text>
</comment>